<reference evidence="5 6" key="1">
    <citation type="submission" date="2024-07" db="EMBL/GenBank/DDBJ databases">
        <title>Section-level genome sequencing and comparative genomics of Aspergillus sections Usti and Cavernicolus.</title>
        <authorList>
            <consortium name="Lawrence Berkeley National Laboratory"/>
            <person name="Nybo J.L."/>
            <person name="Vesth T.C."/>
            <person name="Theobald S."/>
            <person name="Frisvad J.C."/>
            <person name="Larsen T.O."/>
            <person name="Kjaerboelling I."/>
            <person name="Rothschild-Mancinelli K."/>
            <person name="Lyhne E.K."/>
            <person name="Kogle M.E."/>
            <person name="Barry K."/>
            <person name="Clum A."/>
            <person name="Na H."/>
            <person name="Ledsgaard L."/>
            <person name="Lin J."/>
            <person name="Lipzen A."/>
            <person name="Kuo A."/>
            <person name="Riley R."/>
            <person name="Mondo S."/>
            <person name="LaButti K."/>
            <person name="Haridas S."/>
            <person name="Pangalinan J."/>
            <person name="Salamov A.A."/>
            <person name="Simmons B.A."/>
            <person name="Magnuson J.K."/>
            <person name="Chen J."/>
            <person name="Drula E."/>
            <person name="Henrissat B."/>
            <person name="Wiebenga A."/>
            <person name="Lubbers R.J."/>
            <person name="Gomes A.C."/>
            <person name="Macurrencykelacurrency M.R."/>
            <person name="Stajich J."/>
            <person name="Grigoriev I.V."/>
            <person name="Mortensen U.H."/>
            <person name="De vries R.P."/>
            <person name="Baker S.E."/>
            <person name="Andersen M.R."/>
        </authorList>
    </citation>
    <scope>NUCLEOTIDE SEQUENCE [LARGE SCALE GENOMIC DNA]</scope>
    <source>
        <strain evidence="5 6">CBS 756.74</strain>
    </source>
</reference>
<dbReference type="PROSITE" id="PS50088">
    <property type="entry name" value="ANK_REPEAT"/>
    <property type="match status" value="4"/>
</dbReference>
<feature type="repeat" description="ANK" evidence="2">
    <location>
        <begin position="652"/>
        <end position="687"/>
    </location>
</feature>
<organism evidence="5 6">
    <name type="scientific">Aspergillus pseudodeflectus</name>
    <dbReference type="NCBI Taxonomy" id="176178"/>
    <lineage>
        <taxon>Eukaryota</taxon>
        <taxon>Fungi</taxon>
        <taxon>Dikarya</taxon>
        <taxon>Ascomycota</taxon>
        <taxon>Pezizomycotina</taxon>
        <taxon>Eurotiomycetes</taxon>
        <taxon>Eurotiomycetidae</taxon>
        <taxon>Eurotiales</taxon>
        <taxon>Aspergillaceae</taxon>
        <taxon>Aspergillus</taxon>
        <taxon>Aspergillus subgen. Nidulantes</taxon>
    </lineage>
</organism>
<dbReference type="InterPro" id="IPR002110">
    <property type="entry name" value="Ankyrin_rpt"/>
</dbReference>
<dbReference type="InterPro" id="IPR027417">
    <property type="entry name" value="P-loop_NTPase"/>
</dbReference>
<feature type="domain" description="Nephrocystin 3-like N-terminal" evidence="4">
    <location>
        <begin position="126"/>
        <end position="306"/>
    </location>
</feature>
<evidence type="ECO:0000313" key="6">
    <source>
        <dbReference type="Proteomes" id="UP001610444"/>
    </source>
</evidence>
<protein>
    <submittedName>
        <fullName evidence="5">Ankyrin repeat-containing domain protein</fullName>
    </submittedName>
</protein>
<evidence type="ECO:0000256" key="1">
    <source>
        <dbReference type="ARBA" id="ARBA00022737"/>
    </source>
</evidence>
<dbReference type="SUPFAM" id="SSF48403">
    <property type="entry name" value="Ankyrin repeat"/>
    <property type="match status" value="2"/>
</dbReference>
<dbReference type="PANTHER" id="PTHR10039">
    <property type="entry name" value="AMELOGENIN"/>
    <property type="match status" value="1"/>
</dbReference>
<dbReference type="GeneID" id="98164317"/>
<dbReference type="SUPFAM" id="SSF53167">
    <property type="entry name" value="Purine and uridine phosphorylases"/>
    <property type="match status" value="1"/>
</dbReference>
<evidence type="ECO:0000259" key="4">
    <source>
        <dbReference type="Pfam" id="PF24883"/>
    </source>
</evidence>
<feature type="repeat" description="ANK" evidence="2">
    <location>
        <begin position="751"/>
        <end position="783"/>
    </location>
</feature>
<name>A0ABR4J7P5_9EURO</name>
<dbReference type="SUPFAM" id="SSF52540">
    <property type="entry name" value="P-loop containing nucleoside triphosphate hydrolases"/>
    <property type="match status" value="1"/>
</dbReference>
<keyword evidence="6" id="KW-1185">Reference proteome</keyword>
<evidence type="ECO:0000259" key="3">
    <source>
        <dbReference type="Pfam" id="PF22939"/>
    </source>
</evidence>
<dbReference type="Proteomes" id="UP001610444">
    <property type="component" value="Unassembled WGS sequence"/>
</dbReference>
<dbReference type="PANTHER" id="PTHR10039:SF17">
    <property type="entry name" value="FUNGAL STAND N-TERMINAL GOODBYE DOMAIN-CONTAINING PROTEIN-RELATED"/>
    <property type="match status" value="1"/>
</dbReference>
<dbReference type="Gene3D" id="3.40.50.1580">
    <property type="entry name" value="Nucleoside phosphorylase domain"/>
    <property type="match status" value="1"/>
</dbReference>
<comment type="caution">
    <text evidence="5">The sequence shown here is derived from an EMBL/GenBank/DDBJ whole genome shotgun (WGS) entry which is preliminary data.</text>
</comment>
<evidence type="ECO:0000256" key="2">
    <source>
        <dbReference type="PROSITE-ProRule" id="PRU00023"/>
    </source>
</evidence>
<sequence>MKSGQHRDEIVKREKVIGFEMEGAGVWDNVPCIIIKGVCDYADSHKSKVWQAYAAATGASVAKAFLEYWMPATQQDAHRNLAYTVLSEREIEFSDKHKACLAKLFITDPGEDLNKLRRRKGNRTSGTFSWFLESDELKIWFRQVELMSDIEQNVLWLYGNPGIGKSTMAMTLAEELPKKDYFSSRDSILSFFFCESSSEHQRTATSILRGLLYQIIKQCPPFIEHMMSKYDVQGERLFTSFDALWALLLDIGRVSKGADIYCIVDALDECESQSQDILLQQISQSFTRATDSSLVTSSVHFLIVSRPYPEIGDCLSIFPCVDLASYKEISNDLKTMIQDRVQDLAKRKKYSEALALKVSQLLEEKADGTFLWVGIACEELKRVPSKDAVKILEARPRGLYPLYQALLSAAVTASNSNDYPRVKRLLVVVTFALRPLTIAEIAEACYLYLDEDINNRLQFTREVIDLCRLLVVVDNGYVRLLHMSVQDFLMTEVHEIQSDKSNYVIACRCIEVIFQNCRPDMDKTALKPGHGFLGYSVLHWPQHASLARTEFVVQSEHEKFFQDVLGTWKTWLDDYNYLKRGSWGTLETGLSITHVAARWGIIPLVSTILPARLEDKDARGQSPLLIAAENTQLEAMRVLVESGARLNSLNNDHQNVLHVVCKNGRFNDYSMIKLLIDKGASPYVCDKDNMTPFLYAVADRDKELAQAFLQTGFDLTTGVRRRPWPRRAITRSFVHSLSKHHENGSPIDGESGLTALHFSVLNACTDMTSFLLENGADPNTRSHFGDTALHIGIRRHVLGRRYDDVWETRQYAVESLSELITDHEGSEASDIYRAIDNAMIKIVETLLANESINVNVANNYGDYPQHVIDFDKHYAFSILDKLEGKGADMSRSNRARQTCLHLASKARNFEVIRKFVNDGHDIMLQDADGLSPFHFALFEGRLDILHFLSTTCDHVLSRVWNTLDHFGKNPLHHHLASMFCSAEVVQLLVQLGCDVKQPDTEGNSPLGLYMDSFHLSDQTDIFWLLALEGADLLWVNKKGQNLAHLLMHHPASHEKILNVLFDIGLDPAATDLDGRTLAHHGAIHGVFTKDLLEFLECRGVLDLHTRDSIGKTPLNYAEEEINREFPVPHRRLKQSYDCLKAMCHDLL</sequence>
<dbReference type="Gene3D" id="3.40.50.300">
    <property type="entry name" value="P-loop containing nucleotide triphosphate hydrolases"/>
    <property type="match status" value="1"/>
</dbReference>
<accession>A0ABR4J7P5</accession>
<dbReference type="Pfam" id="PF22939">
    <property type="entry name" value="WHD_GPIID"/>
    <property type="match status" value="1"/>
</dbReference>
<dbReference type="Pfam" id="PF24883">
    <property type="entry name" value="NPHP3_N"/>
    <property type="match status" value="1"/>
</dbReference>
<feature type="repeat" description="ANK" evidence="2">
    <location>
        <begin position="895"/>
        <end position="927"/>
    </location>
</feature>
<dbReference type="RefSeq" id="XP_070891928.1">
    <property type="nucleotide sequence ID" value="XM_071049153.1"/>
</dbReference>
<evidence type="ECO:0000313" key="5">
    <source>
        <dbReference type="EMBL" id="KAL2836062.1"/>
    </source>
</evidence>
<dbReference type="InterPro" id="IPR036770">
    <property type="entry name" value="Ankyrin_rpt-contain_sf"/>
</dbReference>
<feature type="domain" description="GPI inositol-deacylase winged helix" evidence="3">
    <location>
        <begin position="422"/>
        <end position="497"/>
    </location>
</feature>
<feature type="repeat" description="ANK" evidence="2">
    <location>
        <begin position="619"/>
        <end position="651"/>
    </location>
</feature>
<dbReference type="Gene3D" id="1.25.40.20">
    <property type="entry name" value="Ankyrin repeat-containing domain"/>
    <property type="match status" value="3"/>
</dbReference>
<keyword evidence="1" id="KW-0677">Repeat</keyword>
<dbReference type="Pfam" id="PF12796">
    <property type="entry name" value="Ank_2"/>
    <property type="match status" value="1"/>
</dbReference>
<proteinExistence type="predicted"/>
<dbReference type="SMART" id="SM00248">
    <property type="entry name" value="ANK"/>
    <property type="match status" value="10"/>
</dbReference>
<dbReference type="Pfam" id="PF13857">
    <property type="entry name" value="Ank_5"/>
    <property type="match status" value="1"/>
</dbReference>
<gene>
    <name evidence="5" type="ORF">BJX68DRAFT_42956</name>
</gene>
<dbReference type="EMBL" id="JBFXLR010000126">
    <property type="protein sequence ID" value="KAL2836062.1"/>
    <property type="molecule type" value="Genomic_DNA"/>
</dbReference>
<dbReference type="InterPro" id="IPR054471">
    <property type="entry name" value="GPIID_WHD"/>
</dbReference>
<dbReference type="Pfam" id="PF13637">
    <property type="entry name" value="Ank_4"/>
    <property type="match status" value="1"/>
</dbReference>
<dbReference type="InterPro" id="IPR035994">
    <property type="entry name" value="Nucleoside_phosphorylase_sf"/>
</dbReference>
<dbReference type="InterPro" id="IPR056884">
    <property type="entry name" value="NPHP3-like_N"/>
</dbReference>
<dbReference type="PROSITE" id="PS50297">
    <property type="entry name" value="ANK_REP_REGION"/>
    <property type="match status" value="2"/>
</dbReference>
<keyword evidence="2" id="KW-0040">ANK repeat</keyword>